<dbReference type="EMBL" id="BTSY01000004">
    <property type="protein sequence ID" value="GMT21964.1"/>
    <property type="molecule type" value="Genomic_DNA"/>
</dbReference>
<reference evidence="2" key="1">
    <citation type="submission" date="2023-10" db="EMBL/GenBank/DDBJ databases">
        <title>Genome assembly of Pristionchus species.</title>
        <authorList>
            <person name="Yoshida K."/>
            <person name="Sommer R.J."/>
        </authorList>
    </citation>
    <scope>NUCLEOTIDE SEQUENCE</scope>
    <source>
        <strain evidence="2">RS5133</strain>
    </source>
</reference>
<keyword evidence="1" id="KW-0472">Membrane</keyword>
<dbReference type="InterPro" id="IPR019425">
    <property type="entry name" value="7TM_GPCR_serpentine_rcpt_Srt"/>
</dbReference>
<accession>A0AAV5VQX1</accession>
<proteinExistence type="predicted"/>
<dbReference type="AlphaFoldDB" id="A0AAV5VQX1"/>
<evidence type="ECO:0000313" key="2">
    <source>
        <dbReference type="EMBL" id="GMT21964.1"/>
    </source>
</evidence>
<sequence length="103" mass="11988">PQLNYSEYTPREWARLFGTRRRFFGLWSLLFGITCQILYIPSLVVFTRERKNTLNKGWRSSLCLIVVFAYGVGLSVFNRPYLVNSTHSSFFTIPFIPGRNASE</sequence>
<keyword evidence="1" id="KW-0812">Transmembrane</keyword>
<protein>
    <recommendedName>
        <fullName evidence="4">G protein-coupled receptor</fullName>
    </recommendedName>
</protein>
<feature type="non-terminal residue" evidence="2">
    <location>
        <position position="1"/>
    </location>
</feature>
<evidence type="ECO:0008006" key="4">
    <source>
        <dbReference type="Google" id="ProtNLM"/>
    </source>
</evidence>
<feature type="non-terminal residue" evidence="2">
    <location>
        <position position="103"/>
    </location>
</feature>
<keyword evidence="1" id="KW-1133">Transmembrane helix</keyword>
<dbReference type="PANTHER" id="PTHR23021:SF11">
    <property type="entry name" value="SERPENTINE RECEPTOR, CLASS T"/>
    <property type="match status" value="1"/>
</dbReference>
<organism evidence="2 3">
    <name type="scientific">Pristionchus fissidentatus</name>
    <dbReference type="NCBI Taxonomy" id="1538716"/>
    <lineage>
        <taxon>Eukaryota</taxon>
        <taxon>Metazoa</taxon>
        <taxon>Ecdysozoa</taxon>
        <taxon>Nematoda</taxon>
        <taxon>Chromadorea</taxon>
        <taxon>Rhabditida</taxon>
        <taxon>Rhabditina</taxon>
        <taxon>Diplogasteromorpha</taxon>
        <taxon>Diplogasteroidea</taxon>
        <taxon>Neodiplogasteridae</taxon>
        <taxon>Pristionchus</taxon>
    </lineage>
</organism>
<evidence type="ECO:0000313" key="3">
    <source>
        <dbReference type="Proteomes" id="UP001432322"/>
    </source>
</evidence>
<feature type="transmembrane region" description="Helical" evidence="1">
    <location>
        <begin position="24"/>
        <end position="46"/>
    </location>
</feature>
<keyword evidence="3" id="KW-1185">Reference proteome</keyword>
<name>A0AAV5VQX1_9BILA</name>
<comment type="caution">
    <text evidence="2">The sequence shown here is derived from an EMBL/GenBank/DDBJ whole genome shotgun (WGS) entry which is preliminary data.</text>
</comment>
<dbReference type="Proteomes" id="UP001432322">
    <property type="component" value="Unassembled WGS sequence"/>
</dbReference>
<evidence type="ECO:0000256" key="1">
    <source>
        <dbReference type="SAM" id="Phobius"/>
    </source>
</evidence>
<feature type="transmembrane region" description="Helical" evidence="1">
    <location>
        <begin position="58"/>
        <end position="77"/>
    </location>
</feature>
<dbReference type="PANTHER" id="PTHR23021">
    <property type="entry name" value="SERPENTINE RECEPTOR, CLASS T"/>
    <property type="match status" value="1"/>
</dbReference>
<gene>
    <name evidence="2" type="ORF">PFISCL1PPCAC_13261</name>
</gene>